<dbReference type="SMART" id="SM01041">
    <property type="entry name" value="BRO1"/>
    <property type="match status" value="1"/>
</dbReference>
<dbReference type="Gene3D" id="1.20.120.560">
    <property type="entry name" value="alix/aip1 in complex with the ypdl late domain"/>
    <property type="match status" value="1"/>
</dbReference>
<organism evidence="4">
    <name type="scientific">Anopheles sinensis</name>
    <name type="common">Mosquito</name>
    <dbReference type="NCBI Taxonomy" id="74873"/>
    <lineage>
        <taxon>Eukaryota</taxon>
        <taxon>Metazoa</taxon>
        <taxon>Ecdysozoa</taxon>
        <taxon>Arthropoda</taxon>
        <taxon>Hexapoda</taxon>
        <taxon>Insecta</taxon>
        <taxon>Pterygota</taxon>
        <taxon>Neoptera</taxon>
        <taxon>Endopterygota</taxon>
        <taxon>Diptera</taxon>
        <taxon>Nematocera</taxon>
        <taxon>Culicoidea</taxon>
        <taxon>Culicidae</taxon>
        <taxon>Anophelinae</taxon>
        <taxon>Anopheles</taxon>
    </lineage>
</organism>
<dbReference type="Pfam" id="PF13949">
    <property type="entry name" value="ALIX_LYPXL_bnd"/>
    <property type="match status" value="1"/>
</dbReference>
<dbReference type="OrthoDB" id="2141925at2759"/>
<dbReference type="CDD" id="cd09235">
    <property type="entry name" value="V_Alix"/>
    <property type="match status" value="1"/>
</dbReference>
<dbReference type="VEuPathDB" id="VectorBase:ASIS005732"/>
<feature type="region of interest" description="Disordered" evidence="2">
    <location>
        <begin position="823"/>
        <end position="849"/>
    </location>
</feature>
<evidence type="ECO:0000313" key="4">
    <source>
        <dbReference type="EMBL" id="KFB43272.1"/>
    </source>
</evidence>
<sequence>MELLSVPLKKPAEVDIAKPLKTLIQSNYQNLEADKLNAINEAISELNTLRNTAVWKVFDKQESGLELNYRYYDQLCSLEAKIPVQELQVPFKWKDAFDKGSIFGGRISLTLTSLAYERTCVLFNIAALQSCVAAGQGVDTDEGLKLAAKLFQQSAGIFSALKTLASATIQGEPTPDLSQDSLTALANLMLAQAQEMFVIKAIKDNMKELIVAKLCAQCEELYSEALRSMQRDTVRALWDKEWISQVAGRQAAMHALTMLYHSLVSKSNKAFGEEISRLQKAVELFKTAQSRASKPTLFQEYASRAARNLAEAKKDNDFIYNEIIPDINSLPGPGKAQLAKVLPMPAHLSEGFRDLFTALVPVAVNQALAACEGRKSELVNGEIMRLREATTAMNGLLSSLNLPAIIEVTASGDSLPPSLQEKASAVREKGGIGQLKDLIERLPELFTRNKEILDEAFRMLDEERDSDNQLRAQFKDRWTRTPSEKLAATFRANGEKYRTIINNATAADKVIREKFATHRHGLELLSMTADQLAKEIPSAGAGANSQASNSSAAQRLRSLMESVDTIKAERECIESELKSLTVDLKDRFLSALATEGVINEAAISLSEIGKVIGPLQEQVGETLARQQTLSADIREAHEKFVAESGVSTDQRDNMLSKLAAAYDVFTELQGYLQEGETFYNGLTEILLVFQSKISDFCFARKTEKEELMKDLTHESSRQAPVAVTPVIPTHHTSTTASAEPSASASAPSGMAPSPYPQQMQGIPVAGAYGSGGVAPGAGFTGYVPPPMPQGFNPYGTLPYPTAYTGFPPATNMMPPAYYGTYPGAYGGQHQQQPGAHQPGAPNPNNPMGW</sequence>
<dbReference type="Pfam" id="PF03097">
    <property type="entry name" value="BRO1"/>
    <property type="match status" value="1"/>
</dbReference>
<dbReference type="Gene3D" id="1.20.140.50">
    <property type="entry name" value="alix/aip1 like domains"/>
    <property type="match status" value="1"/>
</dbReference>
<dbReference type="FunFam" id="1.25.40.280:FF:000001">
    <property type="entry name" value="programmed cell death 6-interacting protein-like isoform X1"/>
    <property type="match status" value="1"/>
</dbReference>
<name>A0A084VZ78_ANOSI</name>
<dbReference type="VEuPathDB" id="VectorBase:ASIC011054"/>
<dbReference type="InterPro" id="IPR004328">
    <property type="entry name" value="BRO1_dom"/>
</dbReference>
<dbReference type="EMBL" id="KE525239">
    <property type="protein sequence ID" value="KFB43272.1"/>
    <property type="molecule type" value="Genomic_DNA"/>
</dbReference>
<reference evidence="5" key="2">
    <citation type="submission" date="2020-05" db="UniProtKB">
        <authorList>
            <consortium name="EnsemblMetazoa"/>
        </authorList>
    </citation>
    <scope>IDENTIFICATION</scope>
</reference>
<dbReference type="AlphaFoldDB" id="A0A084VZ78"/>
<dbReference type="PROSITE" id="PS51180">
    <property type="entry name" value="BRO1"/>
    <property type="match status" value="1"/>
</dbReference>
<dbReference type="PANTHER" id="PTHR23030:SF39">
    <property type="entry name" value="PROGRAMMED CELL DEATH 6-INTERACTING PROTEIN"/>
    <property type="match status" value="1"/>
</dbReference>
<feature type="compositionally biased region" description="Low complexity" evidence="2">
    <location>
        <begin position="731"/>
        <end position="752"/>
    </location>
</feature>
<dbReference type="EMBL" id="ATLV01018617">
    <property type="status" value="NOT_ANNOTATED_CDS"/>
    <property type="molecule type" value="Genomic_DNA"/>
</dbReference>
<dbReference type="STRING" id="74873.A0A084VZ78"/>
<dbReference type="OMA" id="VSHAEEM"/>
<dbReference type="Gene3D" id="1.25.40.280">
    <property type="entry name" value="alix/aip1 like domains"/>
    <property type="match status" value="1"/>
</dbReference>
<evidence type="ECO:0000313" key="6">
    <source>
        <dbReference type="Proteomes" id="UP000030765"/>
    </source>
</evidence>
<dbReference type="Proteomes" id="UP000030765">
    <property type="component" value="Unassembled WGS sequence"/>
</dbReference>
<dbReference type="GO" id="GO:0005768">
    <property type="term" value="C:endosome"/>
    <property type="evidence" value="ECO:0007669"/>
    <property type="project" value="TreeGrafter"/>
</dbReference>
<proteinExistence type="predicted"/>
<accession>A0A084VZ78</accession>
<keyword evidence="1" id="KW-0175">Coiled coil</keyword>
<feature type="domain" description="BRO1" evidence="3">
    <location>
        <begin position="2"/>
        <end position="397"/>
    </location>
</feature>
<feature type="coiled-coil region" evidence="1">
    <location>
        <begin position="556"/>
        <end position="583"/>
    </location>
</feature>
<evidence type="ECO:0000313" key="5">
    <source>
        <dbReference type="EnsemblMetazoa" id="ASIC011054-PA"/>
    </source>
</evidence>
<evidence type="ECO:0000256" key="2">
    <source>
        <dbReference type="SAM" id="MobiDB-lite"/>
    </source>
</evidence>
<protein>
    <submittedName>
        <fullName evidence="4">AGAP005531-PA-like protein</fullName>
    </submittedName>
    <submittedName>
        <fullName evidence="5">BRO1 domain-containing protein</fullName>
    </submittedName>
</protein>
<dbReference type="PANTHER" id="PTHR23030">
    <property type="entry name" value="PCD6 INTERACTING PROTEIN-RELATED"/>
    <property type="match status" value="1"/>
</dbReference>
<dbReference type="InterPro" id="IPR038499">
    <property type="entry name" value="BRO1_sf"/>
</dbReference>
<keyword evidence="6" id="KW-1185">Reference proteome</keyword>
<evidence type="ECO:0000259" key="3">
    <source>
        <dbReference type="PROSITE" id="PS51180"/>
    </source>
</evidence>
<gene>
    <name evidence="4" type="ORF">ZHAS_00011054</name>
</gene>
<dbReference type="CDD" id="cd09240">
    <property type="entry name" value="BRO1_Alix"/>
    <property type="match status" value="1"/>
</dbReference>
<dbReference type="GO" id="GO:0000281">
    <property type="term" value="P:mitotic cytokinesis"/>
    <property type="evidence" value="ECO:0007669"/>
    <property type="project" value="TreeGrafter"/>
</dbReference>
<reference evidence="4 6" key="1">
    <citation type="journal article" date="2014" name="BMC Genomics">
        <title>Genome sequence of Anopheles sinensis provides insight into genetics basis of mosquito competence for malaria parasites.</title>
        <authorList>
            <person name="Zhou D."/>
            <person name="Zhang D."/>
            <person name="Ding G."/>
            <person name="Shi L."/>
            <person name="Hou Q."/>
            <person name="Ye Y."/>
            <person name="Xu Y."/>
            <person name="Zhou H."/>
            <person name="Xiong C."/>
            <person name="Li S."/>
            <person name="Yu J."/>
            <person name="Hong S."/>
            <person name="Yu X."/>
            <person name="Zou P."/>
            <person name="Chen C."/>
            <person name="Chang X."/>
            <person name="Wang W."/>
            <person name="Lv Y."/>
            <person name="Sun Y."/>
            <person name="Ma L."/>
            <person name="Shen B."/>
            <person name="Zhu C."/>
        </authorList>
    </citation>
    <scope>NUCLEOTIDE SEQUENCE [LARGE SCALE GENOMIC DNA]</scope>
</reference>
<dbReference type="EnsemblMetazoa" id="ASIC011054-RA">
    <property type="protein sequence ID" value="ASIC011054-PA"/>
    <property type="gene ID" value="ASIC011054"/>
</dbReference>
<feature type="compositionally biased region" description="Low complexity" evidence="2">
    <location>
        <begin position="823"/>
        <end position="839"/>
    </location>
</feature>
<dbReference type="InterPro" id="IPR025304">
    <property type="entry name" value="ALIX_V_dom"/>
</dbReference>
<feature type="region of interest" description="Disordered" evidence="2">
    <location>
        <begin position="731"/>
        <end position="758"/>
    </location>
</feature>
<evidence type="ECO:0000256" key="1">
    <source>
        <dbReference type="SAM" id="Coils"/>
    </source>
</evidence>
<feature type="compositionally biased region" description="Pro residues" evidence="2">
    <location>
        <begin position="840"/>
        <end position="849"/>
    </location>
</feature>